<evidence type="ECO:0000256" key="1">
    <source>
        <dbReference type="ARBA" id="ARBA00005011"/>
    </source>
</evidence>
<keyword evidence="12" id="KW-1185">Reference proteome</keyword>
<feature type="domain" description="Aminotransferase class I/classII large" evidence="10">
    <location>
        <begin position="29"/>
        <end position="345"/>
    </location>
</feature>
<evidence type="ECO:0000256" key="4">
    <source>
        <dbReference type="ARBA" id="ARBA00022576"/>
    </source>
</evidence>
<sequence>MSIFKSHITAMAAYKPPLSGRDANQFVLLDFNERTIPVSHEIKQALIDFIHSDRLQQYPNYGDITDQLAHYCGVESDQLVITNGSDHGIELTIRGTCCAGDEVIIPDPTFAIYAQVAKTEDLIIHSPQYTKDGGYPLQNVLALINEKTRLIVAANPNNPCGTPISFEAIKTLAEAAPNAAILVDECYFEYSKDTAKALISEFENIVITRTFSKTWGIPSLRFGYILTAQSNVDALLAMRGPYDINQMAVVAATAALENPEYTQDYVREIMEESKPLLESFLTQKNIEFWPSVANYLLVLFDDCSGVKDALFNAGILVRPRKDNTGKDGLRVTVGTLEQTRRLIAVLEDTLSQ</sequence>
<evidence type="ECO:0000256" key="3">
    <source>
        <dbReference type="ARBA" id="ARBA00012748"/>
    </source>
</evidence>
<dbReference type="InterPro" id="IPR015421">
    <property type="entry name" value="PyrdxlP-dep_Trfase_major"/>
</dbReference>
<evidence type="ECO:0000256" key="8">
    <source>
        <dbReference type="ARBA" id="ARBA00023102"/>
    </source>
</evidence>
<comment type="similarity">
    <text evidence="2">Belongs to the class-II pyridoxal-phosphate-dependent aminotransferase family. Histidinol-phosphate aminotransferase subfamily.</text>
</comment>
<dbReference type="PANTHER" id="PTHR43643">
    <property type="entry name" value="HISTIDINOL-PHOSPHATE AMINOTRANSFERASE 2"/>
    <property type="match status" value="1"/>
</dbReference>
<gene>
    <name evidence="11" type="primary">hisC</name>
    <name evidence="11" type="ORF">NBRC116591_31060</name>
</gene>
<dbReference type="InterPro" id="IPR050106">
    <property type="entry name" value="HistidinolP_aminotransfase"/>
</dbReference>
<protein>
    <recommendedName>
        <fullName evidence="3">histidinol-phosphate transaminase</fullName>
        <ecNumber evidence="3">2.6.1.9</ecNumber>
    </recommendedName>
</protein>
<proteinExistence type="inferred from homology"/>
<reference evidence="11 12" key="1">
    <citation type="submission" date="2024-04" db="EMBL/GenBank/DDBJ databases">
        <title>Draft genome sequence of Sessilibacter corallicola NBRC 116591.</title>
        <authorList>
            <person name="Miyakawa T."/>
            <person name="Kusuya Y."/>
            <person name="Miura T."/>
        </authorList>
    </citation>
    <scope>NUCLEOTIDE SEQUENCE [LARGE SCALE GENOMIC DNA]</scope>
    <source>
        <strain evidence="11 12">KU-00831-HH</strain>
    </source>
</reference>
<evidence type="ECO:0000256" key="5">
    <source>
        <dbReference type="ARBA" id="ARBA00022605"/>
    </source>
</evidence>
<keyword evidence="8" id="KW-0368">Histidine biosynthesis</keyword>
<keyword evidence="4" id="KW-0032">Aminotransferase</keyword>
<comment type="pathway">
    <text evidence="1">Amino-acid biosynthesis; L-histidine biosynthesis; L-histidine from 5-phospho-alpha-D-ribose 1-diphosphate: step 7/9.</text>
</comment>
<dbReference type="Pfam" id="PF00155">
    <property type="entry name" value="Aminotran_1_2"/>
    <property type="match status" value="1"/>
</dbReference>
<evidence type="ECO:0000256" key="9">
    <source>
        <dbReference type="ARBA" id="ARBA00047481"/>
    </source>
</evidence>
<evidence type="ECO:0000256" key="2">
    <source>
        <dbReference type="ARBA" id="ARBA00007970"/>
    </source>
</evidence>
<evidence type="ECO:0000256" key="6">
    <source>
        <dbReference type="ARBA" id="ARBA00022679"/>
    </source>
</evidence>
<name>A0ABQ0ACC7_9GAMM</name>
<evidence type="ECO:0000256" key="7">
    <source>
        <dbReference type="ARBA" id="ARBA00022898"/>
    </source>
</evidence>
<dbReference type="PANTHER" id="PTHR43643:SF6">
    <property type="entry name" value="HISTIDINOL-PHOSPHATE AMINOTRANSFERASE"/>
    <property type="match status" value="1"/>
</dbReference>
<dbReference type="EMBL" id="BAABWN010000010">
    <property type="protein sequence ID" value="GAA6169295.1"/>
    <property type="molecule type" value="Genomic_DNA"/>
</dbReference>
<dbReference type="SUPFAM" id="SSF53383">
    <property type="entry name" value="PLP-dependent transferases"/>
    <property type="match status" value="1"/>
</dbReference>
<dbReference type="EC" id="2.6.1.9" evidence="3"/>
<dbReference type="InterPro" id="IPR015424">
    <property type="entry name" value="PyrdxlP-dep_Trfase"/>
</dbReference>
<keyword evidence="5" id="KW-0028">Amino-acid biosynthesis</keyword>
<dbReference type="Proteomes" id="UP001465153">
    <property type="component" value="Unassembled WGS sequence"/>
</dbReference>
<comment type="catalytic activity">
    <reaction evidence="9">
        <text>L-histidinol phosphate + 2-oxoglutarate = 3-(imidazol-4-yl)-2-oxopropyl phosphate + L-glutamate</text>
        <dbReference type="Rhea" id="RHEA:23744"/>
        <dbReference type="ChEBI" id="CHEBI:16810"/>
        <dbReference type="ChEBI" id="CHEBI:29985"/>
        <dbReference type="ChEBI" id="CHEBI:57766"/>
        <dbReference type="ChEBI" id="CHEBI:57980"/>
        <dbReference type="EC" id="2.6.1.9"/>
    </reaction>
</comment>
<evidence type="ECO:0000259" key="10">
    <source>
        <dbReference type="Pfam" id="PF00155"/>
    </source>
</evidence>
<keyword evidence="6" id="KW-0808">Transferase</keyword>
<dbReference type="Gene3D" id="3.40.640.10">
    <property type="entry name" value="Type I PLP-dependent aspartate aminotransferase-like (Major domain)"/>
    <property type="match status" value="1"/>
</dbReference>
<dbReference type="RefSeq" id="WP_353303844.1">
    <property type="nucleotide sequence ID" value="NZ_BAABWN010000010.1"/>
</dbReference>
<evidence type="ECO:0000313" key="12">
    <source>
        <dbReference type="Proteomes" id="UP001465153"/>
    </source>
</evidence>
<dbReference type="CDD" id="cd00609">
    <property type="entry name" value="AAT_like"/>
    <property type="match status" value="1"/>
</dbReference>
<dbReference type="Gene3D" id="3.90.1150.10">
    <property type="entry name" value="Aspartate Aminotransferase, domain 1"/>
    <property type="match status" value="1"/>
</dbReference>
<organism evidence="11 12">
    <name type="scientific">Sessilibacter corallicola</name>
    <dbReference type="NCBI Taxonomy" id="2904075"/>
    <lineage>
        <taxon>Bacteria</taxon>
        <taxon>Pseudomonadati</taxon>
        <taxon>Pseudomonadota</taxon>
        <taxon>Gammaproteobacteria</taxon>
        <taxon>Cellvibrionales</taxon>
        <taxon>Cellvibrionaceae</taxon>
        <taxon>Sessilibacter</taxon>
    </lineage>
</organism>
<keyword evidence="7" id="KW-0663">Pyridoxal phosphate</keyword>
<evidence type="ECO:0000313" key="11">
    <source>
        <dbReference type="EMBL" id="GAA6169295.1"/>
    </source>
</evidence>
<dbReference type="InterPro" id="IPR004839">
    <property type="entry name" value="Aminotransferase_I/II_large"/>
</dbReference>
<accession>A0ABQ0ACC7</accession>
<comment type="caution">
    <text evidence="11">The sequence shown here is derived from an EMBL/GenBank/DDBJ whole genome shotgun (WGS) entry which is preliminary data.</text>
</comment>
<dbReference type="InterPro" id="IPR015422">
    <property type="entry name" value="PyrdxlP-dep_Trfase_small"/>
</dbReference>